<evidence type="ECO:0000313" key="2">
    <source>
        <dbReference type="EMBL" id="MBG6084411.1"/>
    </source>
</evidence>
<dbReference type="RefSeq" id="WP_196835723.1">
    <property type="nucleotide sequence ID" value="NZ_JADOTZ010000001.1"/>
</dbReference>
<dbReference type="AlphaFoldDB" id="A0A931GIM1"/>
<dbReference type="InterPro" id="IPR011059">
    <property type="entry name" value="Metal-dep_hydrolase_composite"/>
</dbReference>
<dbReference type="PANTHER" id="PTHR22642:SF2">
    <property type="entry name" value="PROTEIN LONG AFTER FAR-RED 3"/>
    <property type="match status" value="1"/>
</dbReference>
<keyword evidence="3" id="KW-1185">Reference proteome</keyword>
<reference evidence="2" key="1">
    <citation type="submission" date="2020-11" db="EMBL/GenBank/DDBJ databases">
        <title>Sequencing the genomes of 1000 actinobacteria strains.</title>
        <authorList>
            <person name="Klenk H.-P."/>
        </authorList>
    </citation>
    <scope>NUCLEOTIDE SEQUENCE</scope>
    <source>
        <strain evidence="2">DSM 26152</strain>
    </source>
</reference>
<dbReference type="Pfam" id="PF07969">
    <property type="entry name" value="Amidohydro_3"/>
    <property type="match status" value="1"/>
</dbReference>
<proteinExistence type="predicted"/>
<dbReference type="Gene3D" id="3.10.310.70">
    <property type="match status" value="1"/>
</dbReference>
<name>A0A931GIM1_9MICC</name>
<accession>A0A931GIM1</accession>
<comment type="caution">
    <text evidence="2">The sequence shown here is derived from an EMBL/GenBank/DDBJ whole genome shotgun (WGS) entry which is preliminary data.</text>
</comment>
<dbReference type="SUPFAM" id="SSF51556">
    <property type="entry name" value="Metallo-dependent hydrolases"/>
    <property type="match status" value="1"/>
</dbReference>
<feature type="domain" description="Amidohydrolase 3" evidence="1">
    <location>
        <begin position="78"/>
        <end position="579"/>
    </location>
</feature>
<dbReference type="InterPro" id="IPR032466">
    <property type="entry name" value="Metal_Hydrolase"/>
</dbReference>
<dbReference type="Gene3D" id="2.30.40.10">
    <property type="entry name" value="Urease, subunit C, domain 1"/>
    <property type="match status" value="1"/>
</dbReference>
<gene>
    <name evidence="2" type="ORF">IW252_001178</name>
</gene>
<dbReference type="Gene3D" id="3.20.20.140">
    <property type="entry name" value="Metal-dependent hydrolases"/>
    <property type="match status" value="1"/>
</dbReference>
<dbReference type="PANTHER" id="PTHR22642">
    <property type="entry name" value="IMIDAZOLONEPROPIONASE"/>
    <property type="match status" value="1"/>
</dbReference>
<evidence type="ECO:0000259" key="1">
    <source>
        <dbReference type="Pfam" id="PF07969"/>
    </source>
</evidence>
<evidence type="ECO:0000313" key="3">
    <source>
        <dbReference type="Proteomes" id="UP000625033"/>
    </source>
</evidence>
<organism evidence="2 3">
    <name type="scientific">Zhihengliuella flava</name>
    <dbReference type="NCBI Taxonomy" id="1285193"/>
    <lineage>
        <taxon>Bacteria</taxon>
        <taxon>Bacillati</taxon>
        <taxon>Actinomycetota</taxon>
        <taxon>Actinomycetes</taxon>
        <taxon>Micrococcales</taxon>
        <taxon>Micrococcaceae</taxon>
        <taxon>Zhihengliuella</taxon>
    </lineage>
</organism>
<dbReference type="InterPro" id="IPR013108">
    <property type="entry name" value="Amidohydro_3"/>
</dbReference>
<dbReference type="GO" id="GO:0016810">
    <property type="term" value="F:hydrolase activity, acting on carbon-nitrogen (but not peptide) bonds"/>
    <property type="evidence" value="ECO:0007669"/>
    <property type="project" value="InterPro"/>
</dbReference>
<dbReference type="SUPFAM" id="SSF51338">
    <property type="entry name" value="Composite domain of metallo-dependent hydrolases"/>
    <property type="match status" value="1"/>
</dbReference>
<sequence length="589" mass="60230">MAVTPLVKEEKRMHVATPELIITGGHVPVLPVPAAAGGYGAVTEAGDAPEASTVAVAGDRIVAVGGAEVLALAGDATEIIDARGGAILPGLNDGHLHFVASAVARYGLAPLGTATTWAGVVELLNTYEPGDDGWIRAHGWDAAVLGDGGAEFFATARPDVPVAAYDQTGHQLLLNGAAMEQLDLYTTPDVVGGTVSRDDAGRANGHFADAAMSLAGDALPPLPRALVKDAVLRHQADLHAMGITSLTEPGLGPAGSSLLSGACTDASLELLADLAEAGELTLRITALLLFSGTGGASAEATREGLASGLPRLLDGRNIDPLQLRIGGVKVFADGTPRSGSAWMSDTYQTPCGHQHGQLVIQGDDDDARVAELNGIISAVHSAGLQVGVHATGDAATAAVVDAIVAAQAADPRDGRHYVIHGAFTDDAAMARLGEHGIGYSTNPAIRAAAGALMLGVLGEDRFTRHQPLASALEAGLPANIASDAPVTSPDWRHSVIAAATRDTTAGPGAEDAERIPLRTALALMTGTPAWQDHAEADKGQVAVGQLADLCVLTRPLPEDPRDLLDNPTALTVSGGRIVYRHSTTHHTHD</sequence>
<protein>
    <submittedName>
        <fullName evidence="2">Amidohydrolase YtcJ</fullName>
    </submittedName>
</protein>
<dbReference type="Proteomes" id="UP000625033">
    <property type="component" value="Unassembled WGS sequence"/>
</dbReference>
<dbReference type="EMBL" id="JADOTZ010000001">
    <property type="protein sequence ID" value="MBG6084411.1"/>
    <property type="molecule type" value="Genomic_DNA"/>
</dbReference>